<dbReference type="EMBL" id="QKTW01000011">
    <property type="protein sequence ID" value="PZF73632.1"/>
    <property type="molecule type" value="Genomic_DNA"/>
</dbReference>
<dbReference type="Proteomes" id="UP000248745">
    <property type="component" value="Unassembled WGS sequence"/>
</dbReference>
<dbReference type="OrthoDB" id="9809549at2"/>
<feature type="chain" id="PRO_5016033480" evidence="1">
    <location>
        <begin position="23"/>
        <end position="317"/>
    </location>
</feature>
<keyword evidence="4" id="KW-1185">Reference proteome</keyword>
<dbReference type="InterPro" id="IPR029058">
    <property type="entry name" value="AB_hydrolase_fold"/>
</dbReference>
<dbReference type="InterPro" id="IPR022742">
    <property type="entry name" value="Hydrolase_4"/>
</dbReference>
<accession>A0A2W2AJD6</accession>
<dbReference type="RefSeq" id="WP_110998358.1">
    <property type="nucleotide sequence ID" value="NZ_QKTW01000011.1"/>
</dbReference>
<organism evidence="3 4">
    <name type="scientific">Taibaiella soli</name>
    <dbReference type="NCBI Taxonomy" id="1649169"/>
    <lineage>
        <taxon>Bacteria</taxon>
        <taxon>Pseudomonadati</taxon>
        <taxon>Bacteroidota</taxon>
        <taxon>Chitinophagia</taxon>
        <taxon>Chitinophagales</taxon>
        <taxon>Chitinophagaceae</taxon>
        <taxon>Taibaiella</taxon>
    </lineage>
</organism>
<evidence type="ECO:0000313" key="4">
    <source>
        <dbReference type="Proteomes" id="UP000248745"/>
    </source>
</evidence>
<proteinExistence type="predicted"/>
<dbReference type="Gene3D" id="3.40.50.1820">
    <property type="entry name" value="alpha/beta hydrolase"/>
    <property type="match status" value="1"/>
</dbReference>
<evidence type="ECO:0000259" key="2">
    <source>
        <dbReference type="Pfam" id="PF12146"/>
    </source>
</evidence>
<dbReference type="InterPro" id="IPR053145">
    <property type="entry name" value="AB_hydrolase_Est10"/>
</dbReference>
<feature type="domain" description="Serine aminopeptidase S33" evidence="2">
    <location>
        <begin position="80"/>
        <end position="201"/>
    </location>
</feature>
<gene>
    <name evidence="3" type="ORF">DN068_07875</name>
</gene>
<name>A0A2W2AJD6_9BACT</name>
<evidence type="ECO:0000313" key="3">
    <source>
        <dbReference type="EMBL" id="PZF73632.1"/>
    </source>
</evidence>
<feature type="signal peptide" evidence="1">
    <location>
        <begin position="1"/>
        <end position="22"/>
    </location>
</feature>
<dbReference type="GO" id="GO:0052689">
    <property type="term" value="F:carboxylic ester hydrolase activity"/>
    <property type="evidence" value="ECO:0007669"/>
    <property type="project" value="TreeGrafter"/>
</dbReference>
<protein>
    <submittedName>
        <fullName evidence="3">Alpha/beta hydrolase</fullName>
    </submittedName>
</protein>
<dbReference type="SUPFAM" id="SSF53474">
    <property type="entry name" value="alpha/beta-Hydrolases"/>
    <property type="match status" value="1"/>
</dbReference>
<reference evidence="3 4" key="1">
    <citation type="submission" date="2018-06" db="EMBL/GenBank/DDBJ databases">
        <title>Mucibacter soli gen. nov., sp. nov., a new member of the family Chitinophagaceae producing mucin.</title>
        <authorList>
            <person name="Kim M.-K."/>
            <person name="Park S."/>
            <person name="Kim T.-S."/>
            <person name="Joung Y."/>
            <person name="Han J.-H."/>
            <person name="Kim S.B."/>
        </authorList>
    </citation>
    <scope>NUCLEOTIDE SEQUENCE [LARGE SCALE GENOMIC DNA]</scope>
    <source>
        <strain evidence="3 4">R1-15</strain>
    </source>
</reference>
<dbReference type="AlphaFoldDB" id="A0A2W2AJD6"/>
<dbReference type="PANTHER" id="PTHR43265">
    <property type="entry name" value="ESTERASE ESTD"/>
    <property type="match status" value="1"/>
</dbReference>
<evidence type="ECO:0000256" key="1">
    <source>
        <dbReference type="SAM" id="SignalP"/>
    </source>
</evidence>
<sequence length="317" mass="34700">MKILRTLSLSAFFCLGTLVAVAQTATIDSNFVLHTAKGDIYGTLQTAVAKKKMPVVLIIPGSGPVDRNNNHDKLVNNTSQMMADSLANHGVASLRYDKRGIGASKAANPSEKDLRFDDYITDAEGWINILKKDKRFSRVYVMGYSEGALIGAVAAQKEQIKGLISVASTGRPIDQVLREQLKPKLSPAMMDTCNYVFDELLAGREVPKVSRRLALVARPDIQPYLISWFKYNPALEMAKVKVPVLIIEGENDGQVTKADVENLQKAVPSAKMVQIQGANHLMKKGTNEVADNISSAMNPKLPLMTEFVQAVVNFIRG</sequence>
<keyword evidence="1" id="KW-0732">Signal</keyword>
<comment type="caution">
    <text evidence="3">The sequence shown here is derived from an EMBL/GenBank/DDBJ whole genome shotgun (WGS) entry which is preliminary data.</text>
</comment>
<keyword evidence="3" id="KW-0378">Hydrolase</keyword>
<dbReference type="Pfam" id="PF12146">
    <property type="entry name" value="Hydrolase_4"/>
    <property type="match status" value="1"/>
</dbReference>
<dbReference type="PANTHER" id="PTHR43265:SF1">
    <property type="entry name" value="ESTERASE ESTD"/>
    <property type="match status" value="1"/>
</dbReference>